<evidence type="ECO:0000256" key="8">
    <source>
        <dbReference type="ARBA" id="ARBA00022634"/>
    </source>
</evidence>
<keyword evidence="19" id="KW-0238">DNA-binding</keyword>
<evidence type="ECO:0000256" key="18">
    <source>
        <dbReference type="ARBA" id="ARBA00022932"/>
    </source>
</evidence>
<dbReference type="InterPro" id="IPR041298">
    <property type="entry name" value="UBZ3"/>
</dbReference>
<dbReference type="InterPro" id="IPR043128">
    <property type="entry name" value="Rev_trsase/Diguanyl_cyclase"/>
</dbReference>
<gene>
    <name evidence="30" type="primary">POLH</name>
</gene>
<evidence type="ECO:0000256" key="13">
    <source>
        <dbReference type="ARBA" id="ARBA00022763"/>
    </source>
</evidence>
<accession>A0A7M4F0Z2</accession>
<comment type="cofactor">
    <cofactor evidence="1">
        <name>Mn(2+)</name>
        <dbReference type="ChEBI" id="CHEBI:29035"/>
    </cofactor>
</comment>
<evidence type="ECO:0000259" key="28">
    <source>
        <dbReference type="PROSITE" id="PS50173"/>
    </source>
</evidence>
<name>A0A7M4F0Z2_CROPO</name>
<keyword evidence="9" id="KW-0808">Transferase</keyword>
<feature type="compositionally biased region" description="Polar residues" evidence="27">
    <location>
        <begin position="587"/>
        <end position="600"/>
    </location>
</feature>
<feature type="region of interest" description="Disordered" evidence="27">
    <location>
        <begin position="650"/>
        <end position="682"/>
    </location>
</feature>
<dbReference type="Pfam" id="PF00817">
    <property type="entry name" value="IMS"/>
    <property type="match status" value="1"/>
</dbReference>
<evidence type="ECO:0000259" key="29">
    <source>
        <dbReference type="PROSITE" id="PS51907"/>
    </source>
</evidence>
<comment type="subunit">
    <text evidence="25">Interacts with REV1. Interacts with monoubiquitinated PCNA, but not unmodified PCNA. Interacts with POLI; this interaction targets POLI to the replication machinery. Interacts with PALB2 and BRCA2; the interactions are direct and are required to sustain the recruitment of POLH at blocked replication forks and to stimulate POLH-dependent DNA synthesis on D loop substrates. Interacts (via C-terminus) with TRAIP. Interacts with ubiquitin. Interacts with POLDIP2.</text>
</comment>
<dbReference type="OMA" id="QNHRVAK"/>
<evidence type="ECO:0000256" key="3">
    <source>
        <dbReference type="ARBA" id="ARBA00004123"/>
    </source>
</evidence>
<comment type="similarity">
    <text evidence="4">Belongs to the DNA polymerase type-Y family.</text>
</comment>
<evidence type="ECO:0000256" key="19">
    <source>
        <dbReference type="ARBA" id="ARBA00023125"/>
    </source>
</evidence>
<dbReference type="EC" id="2.7.7.7" evidence="5"/>
<evidence type="ECO:0000256" key="23">
    <source>
        <dbReference type="ARBA" id="ARBA00044975"/>
    </source>
</evidence>
<evidence type="ECO:0000256" key="2">
    <source>
        <dbReference type="ARBA" id="ARBA00001946"/>
    </source>
</evidence>
<dbReference type="InterPro" id="IPR052230">
    <property type="entry name" value="DNA_polymerase_eta"/>
</dbReference>
<evidence type="ECO:0000256" key="20">
    <source>
        <dbReference type="ARBA" id="ARBA00023204"/>
    </source>
</evidence>
<feature type="region of interest" description="Disordered" evidence="27">
    <location>
        <begin position="530"/>
        <end position="600"/>
    </location>
</feature>
<keyword evidence="7" id="KW-1017">Isopeptide bond</keyword>
<dbReference type="GeneTree" id="ENSGT00940000157048"/>
<proteinExistence type="inferred from homology"/>
<evidence type="ECO:0000256" key="7">
    <source>
        <dbReference type="ARBA" id="ARBA00022499"/>
    </source>
</evidence>
<evidence type="ECO:0000256" key="4">
    <source>
        <dbReference type="ARBA" id="ARBA00010945"/>
    </source>
</evidence>
<evidence type="ECO:0000256" key="9">
    <source>
        <dbReference type="ARBA" id="ARBA00022679"/>
    </source>
</evidence>
<dbReference type="Gene3D" id="3.30.1490.100">
    <property type="entry name" value="DNA polymerase, Y-family, little finger domain"/>
    <property type="match status" value="1"/>
</dbReference>
<dbReference type="PANTHER" id="PTHR45873:SF1">
    <property type="entry name" value="DNA POLYMERASE ETA"/>
    <property type="match status" value="1"/>
</dbReference>
<dbReference type="Pfam" id="PF18439">
    <property type="entry name" value="zf_UBZ"/>
    <property type="match status" value="1"/>
</dbReference>
<sequence length="691" mass="75182">MAQGRERVVALADMDCFFMQVEQRLEPRLRGRPCAVVQYNRWRGGGVIAVSYEARAFGVARGMWAAEARTLCPDLLVARVPQARGKADLTRYREASLEVMEVMSRFAMIERASIDEAYMDLTNAVQERLRKMRGQPVPAELLPTTFIQGMPDDIDAAAAQEELRQHGLHQWLSSLPFDDSSCPDLQLTVGAVIVEEMRAAVEEVTGYRCSAGISHNKVLAKLACGLHKPNRQTLIPLGRVPQLFSQMPINSIRSLGGKLGASVSEILGVEYMGQLTRFSMLQLQTHFGNKTGSWLYDMCRGIEYEPVRPRYLPQSIGCSKNFPGKTALATQEQVQHWILQLASELESRLSKDRSQNGRVAKQLMVSIRMQGSLKPYGLTRCCALPRYDAHKISTDAFALIRNCNTSPSSTGSPPLTMLLMSASKFSEAPTLLPAGIATFLTSEAPTAGATAPVSPNAKSLGSPRKEPGKKPVNAIDSYFQRAAEKRQTCAAAGPCVPAVIGAGSLLPCPDRHQDLVDPNLNTVQSAEAIVKQSPKEGNSPSSKPLPCEESSGAAGTPSAALVPRTTLKAEPEAASEQTTEWKEGSLAPSSGCGQAPRTSPGDQLLCEKCGQQVLVWDLPEHMDYHFAVELQNSFTEPSFPHTSPVPARPCAMPLSPANGKSKPKTPTGSSAKRRRQGVTRTLDYFFKRLPP</sequence>
<dbReference type="GO" id="GO:0035861">
    <property type="term" value="C:site of double-strand break"/>
    <property type="evidence" value="ECO:0007669"/>
    <property type="project" value="TreeGrafter"/>
</dbReference>
<reference evidence="30" key="2">
    <citation type="submission" date="2025-09" db="UniProtKB">
        <authorList>
            <consortium name="Ensembl"/>
        </authorList>
    </citation>
    <scope>IDENTIFICATION</scope>
</reference>
<dbReference type="InterPro" id="IPR017961">
    <property type="entry name" value="DNA_pol_Y-fam_little_finger"/>
</dbReference>
<dbReference type="FunFam" id="3.30.1490.100:FF:000007">
    <property type="entry name" value="DNA polymerase eta"/>
    <property type="match status" value="1"/>
</dbReference>
<dbReference type="PROSITE" id="PS50173">
    <property type="entry name" value="UMUC"/>
    <property type="match status" value="1"/>
</dbReference>
<feature type="region of interest" description="Disordered" evidence="27">
    <location>
        <begin position="447"/>
        <end position="471"/>
    </location>
</feature>
<feature type="domain" description="UBZ3-type" evidence="29">
    <location>
        <begin position="599"/>
        <end position="633"/>
    </location>
</feature>
<keyword evidence="22" id="KW-0704">Schiff base</keyword>
<evidence type="ECO:0000256" key="16">
    <source>
        <dbReference type="ARBA" id="ARBA00022842"/>
    </source>
</evidence>
<evidence type="ECO:0000256" key="27">
    <source>
        <dbReference type="SAM" id="MobiDB-lite"/>
    </source>
</evidence>
<evidence type="ECO:0000256" key="1">
    <source>
        <dbReference type="ARBA" id="ARBA00001936"/>
    </source>
</evidence>
<dbReference type="Gene3D" id="3.40.1170.60">
    <property type="match status" value="1"/>
</dbReference>
<organism evidence="30 31">
    <name type="scientific">Crocodylus porosus</name>
    <name type="common">Saltwater crocodile</name>
    <name type="synonym">Estuarine crocodile</name>
    <dbReference type="NCBI Taxonomy" id="8502"/>
    <lineage>
        <taxon>Eukaryota</taxon>
        <taxon>Metazoa</taxon>
        <taxon>Chordata</taxon>
        <taxon>Craniata</taxon>
        <taxon>Vertebrata</taxon>
        <taxon>Euteleostomi</taxon>
        <taxon>Archelosauria</taxon>
        <taxon>Archosauria</taxon>
        <taxon>Crocodylia</taxon>
        <taxon>Longirostres</taxon>
        <taxon>Crocodylidae</taxon>
        <taxon>Crocodylus</taxon>
    </lineage>
</organism>
<dbReference type="AlphaFoldDB" id="A0A7M4F0Z2"/>
<dbReference type="GO" id="GO:0006260">
    <property type="term" value="P:DNA replication"/>
    <property type="evidence" value="ECO:0007669"/>
    <property type="project" value="UniProtKB-KW"/>
</dbReference>
<keyword evidence="20" id="KW-0234">DNA repair</keyword>
<dbReference type="InterPro" id="IPR043502">
    <property type="entry name" value="DNA/RNA_pol_sf"/>
</dbReference>
<reference evidence="30" key="1">
    <citation type="submission" date="2025-08" db="UniProtKB">
        <authorList>
            <consortium name="Ensembl"/>
        </authorList>
    </citation>
    <scope>IDENTIFICATION</scope>
</reference>
<keyword evidence="11" id="KW-0235">DNA replication</keyword>
<dbReference type="Proteomes" id="UP000594220">
    <property type="component" value="Unplaced"/>
</dbReference>
<feature type="domain" description="UmuC" evidence="28">
    <location>
        <begin position="9"/>
        <end position="256"/>
    </location>
</feature>
<keyword evidence="10" id="KW-0548">Nucleotidyltransferase</keyword>
<dbReference type="GO" id="GO:0005654">
    <property type="term" value="C:nucleoplasm"/>
    <property type="evidence" value="ECO:0007669"/>
    <property type="project" value="Ensembl"/>
</dbReference>
<keyword evidence="31" id="KW-1185">Reference proteome</keyword>
<dbReference type="PROSITE" id="PS51907">
    <property type="entry name" value="ZF_UBZ3"/>
    <property type="match status" value="1"/>
</dbReference>
<keyword evidence="15" id="KW-0862">Zinc</keyword>
<dbReference type="GO" id="GO:0071494">
    <property type="term" value="P:cellular response to UV-C"/>
    <property type="evidence" value="ECO:0007669"/>
    <property type="project" value="Ensembl"/>
</dbReference>
<evidence type="ECO:0000256" key="24">
    <source>
        <dbReference type="ARBA" id="ARBA00049244"/>
    </source>
</evidence>
<evidence type="ECO:0000256" key="22">
    <source>
        <dbReference type="ARBA" id="ARBA00023270"/>
    </source>
</evidence>
<dbReference type="InterPro" id="IPR036775">
    <property type="entry name" value="DNA_pol_Y-fam_lit_finger_sf"/>
</dbReference>
<dbReference type="SUPFAM" id="SSF56672">
    <property type="entry name" value="DNA/RNA polymerases"/>
    <property type="match status" value="1"/>
</dbReference>
<evidence type="ECO:0000256" key="15">
    <source>
        <dbReference type="ARBA" id="ARBA00022833"/>
    </source>
</evidence>
<keyword evidence="17" id="KW-0832">Ubl conjugation</keyword>
<evidence type="ECO:0000256" key="26">
    <source>
        <dbReference type="ARBA" id="ARBA00080427"/>
    </source>
</evidence>
<evidence type="ECO:0000256" key="5">
    <source>
        <dbReference type="ARBA" id="ARBA00012417"/>
    </source>
</evidence>
<keyword evidence="8" id="KW-0237">DNA synthesis</keyword>
<evidence type="ECO:0000256" key="21">
    <source>
        <dbReference type="ARBA" id="ARBA00023242"/>
    </source>
</evidence>
<evidence type="ECO:0000256" key="14">
    <source>
        <dbReference type="ARBA" id="ARBA00022771"/>
    </source>
</evidence>
<evidence type="ECO:0000256" key="10">
    <source>
        <dbReference type="ARBA" id="ARBA00022695"/>
    </source>
</evidence>
<dbReference type="PANTHER" id="PTHR45873">
    <property type="entry name" value="DNA POLYMERASE ETA"/>
    <property type="match status" value="1"/>
</dbReference>
<dbReference type="GO" id="GO:0000731">
    <property type="term" value="P:DNA synthesis involved in DNA repair"/>
    <property type="evidence" value="ECO:0007669"/>
    <property type="project" value="Ensembl"/>
</dbReference>
<evidence type="ECO:0000313" key="31">
    <source>
        <dbReference type="Proteomes" id="UP000594220"/>
    </source>
</evidence>
<comment type="cofactor">
    <cofactor evidence="2">
        <name>Mg(2+)</name>
        <dbReference type="ChEBI" id="CHEBI:18420"/>
    </cofactor>
</comment>
<dbReference type="FunFam" id="3.40.1170.60:FF:000003">
    <property type="entry name" value="DNA polymerase eta"/>
    <property type="match status" value="1"/>
</dbReference>
<dbReference type="Pfam" id="PF11799">
    <property type="entry name" value="IMS_C"/>
    <property type="match status" value="1"/>
</dbReference>
<comment type="subcellular location">
    <subcellularLocation>
        <location evidence="3">Nucleus</location>
    </subcellularLocation>
</comment>
<dbReference type="GO" id="GO:0006290">
    <property type="term" value="P:pyrimidine dimer repair"/>
    <property type="evidence" value="ECO:0007669"/>
    <property type="project" value="Ensembl"/>
</dbReference>
<keyword evidence="6" id="KW-0515">Mutator protein</keyword>
<dbReference type="GO" id="GO:0003887">
    <property type="term" value="F:DNA-directed DNA polymerase activity"/>
    <property type="evidence" value="ECO:0007669"/>
    <property type="project" value="UniProtKB-KW"/>
</dbReference>
<protein>
    <recommendedName>
        <fullName evidence="23">DNA polymerase eta</fullName>
        <ecNumber evidence="5">2.7.7.7</ecNumber>
    </recommendedName>
    <alternativeName>
        <fullName evidence="26">RAD30 homolog A</fullName>
    </alternativeName>
</protein>
<evidence type="ECO:0000313" key="30">
    <source>
        <dbReference type="Ensembl" id="ENSCPRP00005017142.1"/>
    </source>
</evidence>
<dbReference type="PIRSF" id="PIRSF036603">
    <property type="entry name" value="DPol_eta"/>
    <property type="match status" value="1"/>
</dbReference>
<dbReference type="GO" id="GO:0005829">
    <property type="term" value="C:cytosol"/>
    <property type="evidence" value="ECO:0007669"/>
    <property type="project" value="Ensembl"/>
</dbReference>
<keyword evidence="13" id="KW-0227">DNA damage</keyword>
<keyword evidence="16" id="KW-0460">Magnesium</keyword>
<dbReference type="Ensembl" id="ENSCPRT00005020077.1">
    <property type="protein sequence ID" value="ENSCPRP00005017142.1"/>
    <property type="gene ID" value="ENSCPRG00005011913.1"/>
</dbReference>
<evidence type="ECO:0000256" key="6">
    <source>
        <dbReference type="ARBA" id="ARBA00022457"/>
    </source>
</evidence>
<dbReference type="GO" id="GO:0008270">
    <property type="term" value="F:zinc ion binding"/>
    <property type="evidence" value="ECO:0007669"/>
    <property type="project" value="UniProtKB-KW"/>
</dbReference>
<dbReference type="CDD" id="cd01702">
    <property type="entry name" value="PolY_Pol_eta"/>
    <property type="match status" value="1"/>
</dbReference>
<evidence type="ECO:0000256" key="25">
    <source>
        <dbReference type="ARBA" id="ARBA00064665"/>
    </source>
</evidence>
<dbReference type="Pfam" id="PF21704">
    <property type="entry name" value="POLH-Rev1_HhH"/>
    <property type="match status" value="1"/>
</dbReference>
<dbReference type="GO" id="GO:0042276">
    <property type="term" value="P:error-prone translesion synthesis"/>
    <property type="evidence" value="ECO:0007669"/>
    <property type="project" value="TreeGrafter"/>
</dbReference>
<dbReference type="SUPFAM" id="SSF100879">
    <property type="entry name" value="Lesion bypass DNA polymerase (Y-family), little finger domain"/>
    <property type="match status" value="1"/>
</dbReference>
<dbReference type="GO" id="GO:0003684">
    <property type="term" value="F:damaged DNA binding"/>
    <property type="evidence" value="ECO:0007669"/>
    <property type="project" value="InterPro"/>
</dbReference>
<evidence type="ECO:0000256" key="11">
    <source>
        <dbReference type="ARBA" id="ARBA00022705"/>
    </source>
</evidence>
<dbReference type="FunFam" id="1.10.150.20:FF:000014">
    <property type="entry name" value="Polymerase (DNA directed), eta"/>
    <property type="match status" value="1"/>
</dbReference>
<dbReference type="Gene3D" id="1.10.150.20">
    <property type="entry name" value="5' to 3' exonuclease, C-terminal subdomain"/>
    <property type="match status" value="1"/>
</dbReference>
<keyword evidence="12" id="KW-0479">Metal-binding</keyword>
<keyword evidence="18" id="KW-0239">DNA-directed DNA polymerase</keyword>
<dbReference type="Gene3D" id="3.30.70.270">
    <property type="match status" value="1"/>
</dbReference>
<keyword evidence="14" id="KW-0863">Zinc-finger</keyword>
<keyword evidence="21" id="KW-0539">Nucleus</keyword>
<dbReference type="InterPro" id="IPR001126">
    <property type="entry name" value="UmuC"/>
</dbReference>
<evidence type="ECO:0000256" key="17">
    <source>
        <dbReference type="ARBA" id="ARBA00022843"/>
    </source>
</evidence>
<dbReference type="FunFam" id="3.30.70.270:FF:000022">
    <property type="entry name" value="DNA polymerase eta"/>
    <property type="match status" value="1"/>
</dbReference>
<dbReference type="GO" id="GO:0005657">
    <property type="term" value="C:replication fork"/>
    <property type="evidence" value="ECO:0007669"/>
    <property type="project" value="TreeGrafter"/>
</dbReference>
<comment type="catalytic activity">
    <reaction evidence="24">
        <text>DNA(n) + a 2'-deoxyribonucleoside 5'-triphosphate = DNA(n+1) + diphosphate</text>
        <dbReference type="Rhea" id="RHEA:22508"/>
        <dbReference type="Rhea" id="RHEA-COMP:17339"/>
        <dbReference type="Rhea" id="RHEA-COMP:17340"/>
        <dbReference type="ChEBI" id="CHEBI:33019"/>
        <dbReference type="ChEBI" id="CHEBI:61560"/>
        <dbReference type="ChEBI" id="CHEBI:173112"/>
        <dbReference type="EC" id="2.7.7.7"/>
    </reaction>
</comment>
<evidence type="ECO:0000256" key="12">
    <source>
        <dbReference type="ARBA" id="ARBA00022723"/>
    </source>
</evidence>